<keyword evidence="1" id="KW-0812">Transmembrane</keyword>
<keyword evidence="1" id="KW-1133">Transmembrane helix</keyword>
<dbReference type="Proteomes" id="UP000003835">
    <property type="component" value="Unassembled WGS sequence"/>
</dbReference>
<dbReference type="EMBL" id="DS989866">
    <property type="protein sequence ID" value="EDX72211.1"/>
    <property type="molecule type" value="Genomic_DNA"/>
</dbReference>
<evidence type="ECO:0000313" key="2">
    <source>
        <dbReference type="EMBL" id="EDX72211.1"/>
    </source>
</evidence>
<feature type="transmembrane region" description="Helical" evidence="1">
    <location>
        <begin position="6"/>
        <end position="29"/>
    </location>
</feature>
<keyword evidence="3" id="KW-1185">Reference proteome</keyword>
<evidence type="ECO:0000313" key="3">
    <source>
        <dbReference type="Proteomes" id="UP000003835"/>
    </source>
</evidence>
<proteinExistence type="predicted"/>
<reference evidence="2 3" key="1">
    <citation type="submission" date="2008-07" db="EMBL/GenBank/DDBJ databases">
        <authorList>
            <person name="Tandeau de Marsac N."/>
            <person name="Ferriera S."/>
            <person name="Johnson J."/>
            <person name="Kravitz S."/>
            <person name="Beeson K."/>
            <person name="Sutton G."/>
            <person name="Rogers Y.-H."/>
            <person name="Friedman R."/>
            <person name="Frazier M."/>
            <person name="Venter J.C."/>
        </authorList>
    </citation>
    <scope>NUCLEOTIDE SEQUENCE [LARGE SCALE GENOMIC DNA]</scope>
    <source>
        <strain evidence="2 3">PCC 7420</strain>
    </source>
</reference>
<keyword evidence="1" id="KW-0472">Membrane</keyword>
<evidence type="ECO:0000256" key="1">
    <source>
        <dbReference type="SAM" id="Phobius"/>
    </source>
</evidence>
<dbReference type="AlphaFoldDB" id="B4W0Q5"/>
<sequence>MLWGNPIGILLTSGTFPLHPLTLLLVGFWKTSLQTSLLQGERL</sequence>
<dbReference type="HOGENOM" id="CLU_3232164_0_0_3"/>
<organism evidence="2 3">
    <name type="scientific">Coleofasciculus chthonoplastes PCC 7420</name>
    <dbReference type="NCBI Taxonomy" id="118168"/>
    <lineage>
        <taxon>Bacteria</taxon>
        <taxon>Bacillati</taxon>
        <taxon>Cyanobacteriota</taxon>
        <taxon>Cyanophyceae</taxon>
        <taxon>Coleofasciculales</taxon>
        <taxon>Coleofasciculaceae</taxon>
        <taxon>Coleofasciculus</taxon>
    </lineage>
</organism>
<accession>B4W0Q5</accession>
<gene>
    <name evidence="2" type="ORF">MC7420_8303</name>
</gene>
<name>B4W0Q5_9CYAN</name>
<protein>
    <submittedName>
        <fullName evidence="2">Uncharacterized protein</fullName>
    </submittedName>
</protein>